<dbReference type="InterPro" id="IPR011747">
    <property type="entry name" value="CHP02241"/>
</dbReference>
<dbReference type="EMBL" id="JAKXMK010000008">
    <property type="protein sequence ID" value="MCH6166059.1"/>
    <property type="molecule type" value="Genomic_DNA"/>
</dbReference>
<reference evidence="1 2" key="1">
    <citation type="submission" date="2022-03" db="EMBL/GenBank/DDBJ databases">
        <title>Pseudonocardia alaer sp. nov., a novel actinomycete isolated from reed forest soil.</title>
        <authorList>
            <person name="Wang L."/>
        </authorList>
    </citation>
    <scope>NUCLEOTIDE SEQUENCE [LARGE SCALE GENOMIC DNA]</scope>
    <source>
        <strain evidence="1 2">Y-16303</strain>
    </source>
</reference>
<proteinExistence type="predicted"/>
<dbReference type="Proteomes" id="UP001299970">
    <property type="component" value="Unassembled WGS sequence"/>
</dbReference>
<dbReference type="NCBIfam" id="TIGR02241">
    <property type="entry name" value="conserved hypothetical phage tail region protein"/>
    <property type="match status" value="1"/>
</dbReference>
<comment type="caution">
    <text evidence="1">The sequence shown here is derived from an EMBL/GenBank/DDBJ whole genome shotgun (WGS) entry which is preliminary data.</text>
</comment>
<dbReference type="RefSeq" id="WP_241036094.1">
    <property type="nucleotide sequence ID" value="NZ_BAAAJF010000020.1"/>
</dbReference>
<accession>A0ABS9TBY5</accession>
<evidence type="ECO:0000313" key="1">
    <source>
        <dbReference type="EMBL" id="MCH6166059.1"/>
    </source>
</evidence>
<protein>
    <submittedName>
        <fullName evidence="1">Phage tail protein</fullName>
    </submittedName>
</protein>
<sequence>MSAPKDPGSTVFYRLSIDGLDLGLFNTCEGFSVQAPAEQHEEGGNNSFTWHFATRLNYSNIRLSRPINEDSNKANQWMEASVAVGFLRPTAEITALRPDGSEVCSWGLNQVTPVSWDGPHFDSSSPGVATETLELAYHGFTGPF</sequence>
<dbReference type="Pfam" id="PF06841">
    <property type="entry name" value="Phage_T4_gp19"/>
    <property type="match status" value="1"/>
</dbReference>
<dbReference type="PANTHER" id="PTHR38009:SF1">
    <property type="entry name" value="CONSERVED HYPOTHETICAL PHAGE TAIL PROTEIN"/>
    <property type="match status" value="1"/>
</dbReference>
<dbReference type="InterPro" id="IPR010667">
    <property type="entry name" value="Phage_T4_Gp19"/>
</dbReference>
<name>A0ABS9TBY5_9PSEU</name>
<dbReference type="PANTHER" id="PTHR38009">
    <property type="entry name" value="CONSERVED HYPOTHETICAL PHAGE TAIL PROTEIN"/>
    <property type="match status" value="1"/>
</dbReference>
<evidence type="ECO:0000313" key="2">
    <source>
        <dbReference type="Proteomes" id="UP001299970"/>
    </source>
</evidence>
<organism evidence="1 2">
    <name type="scientific">Pseudonocardia alaniniphila</name>
    <dbReference type="NCBI Taxonomy" id="75291"/>
    <lineage>
        <taxon>Bacteria</taxon>
        <taxon>Bacillati</taxon>
        <taxon>Actinomycetota</taxon>
        <taxon>Actinomycetes</taxon>
        <taxon>Pseudonocardiales</taxon>
        <taxon>Pseudonocardiaceae</taxon>
        <taxon>Pseudonocardia</taxon>
    </lineage>
</organism>
<gene>
    <name evidence="1" type="ORF">MMF94_10235</name>
</gene>
<keyword evidence="2" id="KW-1185">Reference proteome</keyword>